<evidence type="ECO:0000313" key="3">
    <source>
        <dbReference type="Proteomes" id="UP000218282"/>
    </source>
</evidence>
<organism evidence="2 3">
    <name type="scientific">Pseudolactococcus piscium</name>
    <dbReference type="NCBI Taxonomy" id="1364"/>
    <lineage>
        <taxon>Bacteria</taxon>
        <taxon>Bacillati</taxon>
        <taxon>Bacillota</taxon>
        <taxon>Bacilli</taxon>
        <taxon>Lactobacillales</taxon>
        <taxon>Streptococcaceae</taxon>
        <taxon>Pseudolactococcus</taxon>
    </lineage>
</organism>
<comment type="caution">
    <text evidence="2">The sequence shown here is derived from an EMBL/GenBank/DDBJ whole genome shotgun (WGS) entry which is preliminary data.</text>
</comment>
<keyword evidence="3" id="KW-1185">Reference proteome</keyword>
<dbReference type="RefSeq" id="WP_096815111.1">
    <property type="nucleotide sequence ID" value="NZ_JXJW01000020.1"/>
</dbReference>
<gene>
    <name evidence="2" type="ORF">RU86_GL001148</name>
</gene>
<evidence type="ECO:0000313" key="2">
    <source>
        <dbReference type="EMBL" id="PCS05173.1"/>
    </source>
</evidence>
<protein>
    <submittedName>
        <fullName evidence="2">Uncharacterized protein</fullName>
    </submittedName>
</protein>
<dbReference type="Proteomes" id="UP000218282">
    <property type="component" value="Unassembled WGS sequence"/>
</dbReference>
<name>A0A2A5RVD7_9LACT</name>
<keyword evidence="1" id="KW-0472">Membrane</keyword>
<reference evidence="2 3" key="1">
    <citation type="submission" date="2014-12" db="EMBL/GenBank/DDBJ databases">
        <title>Draft genome sequences of 10 type strains of Lactococcus.</title>
        <authorList>
            <person name="Sun Z."/>
            <person name="Zhong Z."/>
            <person name="Liu W."/>
            <person name="Zhang W."/>
            <person name="Zhang H."/>
        </authorList>
    </citation>
    <scope>NUCLEOTIDE SEQUENCE [LARGE SCALE GENOMIC DNA]</scope>
    <source>
        <strain evidence="2 3">DSM 6634</strain>
    </source>
</reference>
<sequence>MAMTDRQVEFIFRVKELLSLSSSASVKEREILNRAMISFNGIESFKKAINALSLDLRDLEKYHRNDVTPNVDKLFKDIQEAYGEPVDYRGARNWQYDDPDFEWVGNGRYGGKWRRKDSEPESRYNVWSLLISVMVFIGVSIIAMWLLFLLTSLL</sequence>
<evidence type="ECO:0000256" key="1">
    <source>
        <dbReference type="SAM" id="Phobius"/>
    </source>
</evidence>
<dbReference type="AlphaFoldDB" id="A0A2A5RVD7"/>
<feature type="transmembrane region" description="Helical" evidence="1">
    <location>
        <begin position="124"/>
        <end position="148"/>
    </location>
</feature>
<dbReference type="EMBL" id="JXJW01000020">
    <property type="protein sequence ID" value="PCS05173.1"/>
    <property type="molecule type" value="Genomic_DNA"/>
</dbReference>
<accession>A0A2A5RVD7</accession>
<keyword evidence="1" id="KW-0812">Transmembrane</keyword>
<keyword evidence="1" id="KW-1133">Transmembrane helix</keyword>
<proteinExistence type="predicted"/>